<keyword evidence="1" id="KW-0812">Transmembrane</keyword>
<feature type="transmembrane region" description="Helical" evidence="1">
    <location>
        <begin position="165"/>
        <end position="187"/>
    </location>
</feature>
<reference evidence="2" key="1">
    <citation type="submission" date="2024-06" db="EMBL/GenBank/DDBJ databases">
        <title>Genome sequence of Vogesella sp. MAHUQ-64.</title>
        <authorList>
            <person name="Huq M.A."/>
        </authorList>
    </citation>
    <scope>NUCLEOTIDE SEQUENCE</scope>
    <source>
        <strain evidence="2">MAHUQ-64</strain>
    </source>
</reference>
<feature type="transmembrane region" description="Helical" evidence="1">
    <location>
        <begin position="7"/>
        <end position="23"/>
    </location>
</feature>
<feature type="transmembrane region" description="Helical" evidence="1">
    <location>
        <begin position="89"/>
        <end position="108"/>
    </location>
</feature>
<evidence type="ECO:0000313" key="2">
    <source>
        <dbReference type="EMBL" id="MEQ6292144.1"/>
    </source>
</evidence>
<dbReference type="EMBL" id="JBEFLD010000009">
    <property type="protein sequence ID" value="MEQ6292144.1"/>
    <property type="molecule type" value="Genomic_DNA"/>
</dbReference>
<protein>
    <recommendedName>
        <fullName evidence="4">Transmembrane protein</fullName>
    </recommendedName>
</protein>
<name>A0ABV1M7F3_9NEIS</name>
<accession>A0ABV1M7F3</accession>
<evidence type="ECO:0000256" key="1">
    <source>
        <dbReference type="SAM" id="Phobius"/>
    </source>
</evidence>
<keyword evidence="3" id="KW-1185">Reference proteome</keyword>
<feature type="transmembrane region" description="Helical" evidence="1">
    <location>
        <begin position="35"/>
        <end position="53"/>
    </location>
</feature>
<comment type="caution">
    <text evidence="2">The sequence shown here is derived from an EMBL/GenBank/DDBJ whole genome shotgun (WGS) entry which is preliminary data.</text>
</comment>
<evidence type="ECO:0008006" key="4">
    <source>
        <dbReference type="Google" id="ProtNLM"/>
    </source>
</evidence>
<dbReference type="Proteomes" id="UP001433638">
    <property type="component" value="Unassembled WGS sequence"/>
</dbReference>
<keyword evidence="1" id="KW-0472">Membrane</keyword>
<proteinExistence type="predicted"/>
<dbReference type="RefSeq" id="WP_349590002.1">
    <property type="nucleotide sequence ID" value="NZ_JBEFLD010000009.1"/>
</dbReference>
<evidence type="ECO:0000313" key="3">
    <source>
        <dbReference type="Proteomes" id="UP001433638"/>
    </source>
</evidence>
<feature type="transmembrane region" description="Helical" evidence="1">
    <location>
        <begin position="60"/>
        <end position="77"/>
    </location>
</feature>
<keyword evidence="1" id="KW-1133">Transmembrane helix</keyword>
<gene>
    <name evidence="2" type="ORF">ABNW52_16130</name>
</gene>
<organism evidence="2 3">
    <name type="scientific">Vogesella oryzagri</name>
    <dbReference type="NCBI Taxonomy" id="3160864"/>
    <lineage>
        <taxon>Bacteria</taxon>
        <taxon>Pseudomonadati</taxon>
        <taxon>Pseudomonadota</taxon>
        <taxon>Betaproteobacteria</taxon>
        <taxon>Neisseriales</taxon>
        <taxon>Chromobacteriaceae</taxon>
        <taxon>Vogesella</taxon>
    </lineage>
</organism>
<feature type="transmembrane region" description="Helical" evidence="1">
    <location>
        <begin position="140"/>
        <end position="159"/>
    </location>
</feature>
<sequence>MTGLWRTLRLVLLALLGGGYLVMDYLASSSTQPPAYAVLIGAAPLTAGAIAACWNSTFRLPATLLCLGGLLAMVLNLDRLLAHAAWLYFFQHAGIMSGLGIMFGSTLGSHEGALCSRIARVAIAEPLDARYLHYTWKVTLAWTVYFAASALLSLLLFAFAPLASWALFASLLTPLSLGLMFGGEYLIRLRALPGQPHFSIAQTIRSYRQYTQCRDTTE</sequence>